<name>A0AAV0TDA9_HYABA</name>
<dbReference type="EMBL" id="CANTFL010000233">
    <property type="protein sequence ID" value="CAI5719390.1"/>
    <property type="molecule type" value="Genomic_DNA"/>
</dbReference>
<reference evidence="1" key="1">
    <citation type="submission" date="2022-12" db="EMBL/GenBank/DDBJ databases">
        <authorList>
            <person name="Webb A."/>
        </authorList>
    </citation>
    <scope>NUCLEOTIDE SEQUENCE</scope>
    <source>
        <strain evidence="1">Hp1</strain>
    </source>
</reference>
<sequence>MRSGKARKKWKSRLRTKHSLSLSWGWKQRSASRLHKGEVTSTVLSRDGSFVFTTSKDSSLKMPSTKGVTPFHRVPRQYQEHARVARAATSRDKHDLLNVIDCPGHIYAEMYPGVPSATLAAQFWGDKYYNPQTRTFTKKSPYPGALSSLHHYGPWKYG</sequence>
<dbReference type="Proteomes" id="UP001162031">
    <property type="component" value="Unassembled WGS sequence"/>
</dbReference>
<keyword evidence="2" id="KW-1185">Reference proteome</keyword>
<gene>
    <name evidence="1" type="ORF">HBR001_LOCUS2184</name>
</gene>
<protein>
    <submittedName>
        <fullName evidence="1">Uncharacterized protein</fullName>
    </submittedName>
</protein>
<comment type="caution">
    <text evidence="1">The sequence shown here is derived from an EMBL/GenBank/DDBJ whole genome shotgun (WGS) entry which is preliminary data.</text>
</comment>
<proteinExistence type="predicted"/>
<dbReference type="AlphaFoldDB" id="A0AAV0TDA9"/>
<accession>A0AAV0TDA9</accession>
<evidence type="ECO:0000313" key="2">
    <source>
        <dbReference type="Proteomes" id="UP001162031"/>
    </source>
</evidence>
<evidence type="ECO:0000313" key="1">
    <source>
        <dbReference type="EMBL" id="CAI5719390.1"/>
    </source>
</evidence>
<organism evidence="1 2">
    <name type="scientific">Hyaloperonospora brassicae</name>
    <name type="common">Brassica downy mildew</name>
    <name type="synonym">Peronospora brassicae</name>
    <dbReference type="NCBI Taxonomy" id="162125"/>
    <lineage>
        <taxon>Eukaryota</taxon>
        <taxon>Sar</taxon>
        <taxon>Stramenopiles</taxon>
        <taxon>Oomycota</taxon>
        <taxon>Peronosporomycetes</taxon>
        <taxon>Peronosporales</taxon>
        <taxon>Peronosporaceae</taxon>
        <taxon>Hyaloperonospora</taxon>
    </lineage>
</organism>